<dbReference type="Proteomes" id="UP000009183">
    <property type="component" value="Chromosome 3"/>
</dbReference>
<evidence type="ECO:0000256" key="2">
    <source>
        <dbReference type="ARBA" id="ARBA00009374"/>
    </source>
</evidence>
<dbReference type="InParanoid" id="F6HJF8"/>
<dbReference type="GO" id="GO:0005737">
    <property type="term" value="C:cytoplasm"/>
    <property type="evidence" value="ECO:0007669"/>
    <property type="project" value="UniProtKB-SubCell"/>
</dbReference>
<feature type="domain" description="FLZ-type" evidence="7">
    <location>
        <begin position="52"/>
        <end position="99"/>
    </location>
</feature>
<evidence type="ECO:0000259" key="7">
    <source>
        <dbReference type="PROSITE" id="PS51795"/>
    </source>
</evidence>
<evidence type="ECO:0000256" key="6">
    <source>
        <dbReference type="PROSITE-ProRule" id="PRU01131"/>
    </source>
</evidence>
<comment type="subcellular location">
    <subcellularLocation>
        <location evidence="1">Cytoplasm</location>
    </subcellularLocation>
</comment>
<proteinExistence type="inferred from homology"/>
<evidence type="ECO:0000256" key="3">
    <source>
        <dbReference type="ARBA" id="ARBA00022490"/>
    </source>
</evidence>
<keyword evidence="9" id="KW-1185">Reference proteome</keyword>
<name>F6HJF8_VITVI</name>
<organism evidence="8 9">
    <name type="scientific">Vitis vinifera</name>
    <name type="common">Grape</name>
    <dbReference type="NCBI Taxonomy" id="29760"/>
    <lineage>
        <taxon>Eukaryota</taxon>
        <taxon>Viridiplantae</taxon>
        <taxon>Streptophyta</taxon>
        <taxon>Embryophyta</taxon>
        <taxon>Tracheophyta</taxon>
        <taxon>Spermatophyta</taxon>
        <taxon>Magnoliopsida</taxon>
        <taxon>eudicotyledons</taxon>
        <taxon>Gunneridae</taxon>
        <taxon>Pentapetalae</taxon>
        <taxon>rosids</taxon>
        <taxon>Vitales</taxon>
        <taxon>Vitaceae</taxon>
        <taxon>Viteae</taxon>
        <taxon>Vitis</taxon>
    </lineage>
</organism>
<feature type="zinc finger region" description="FLZ-type" evidence="6">
    <location>
        <begin position="52"/>
        <end position="99"/>
    </location>
</feature>
<dbReference type="PANTHER" id="PTHR33059">
    <property type="entry name" value="FCS-LIKE ZINC FINGER 5"/>
    <property type="match status" value="1"/>
</dbReference>
<evidence type="ECO:0000256" key="4">
    <source>
        <dbReference type="ARBA" id="ARBA00022723"/>
    </source>
</evidence>
<reference evidence="9" key="1">
    <citation type="journal article" date="2007" name="Nature">
        <title>The grapevine genome sequence suggests ancestral hexaploidization in major angiosperm phyla.</title>
        <authorList>
            <consortium name="The French-Italian Public Consortium for Grapevine Genome Characterization."/>
            <person name="Jaillon O."/>
            <person name="Aury J.-M."/>
            <person name="Noel B."/>
            <person name="Policriti A."/>
            <person name="Clepet C."/>
            <person name="Casagrande A."/>
            <person name="Choisne N."/>
            <person name="Aubourg S."/>
            <person name="Vitulo N."/>
            <person name="Jubin C."/>
            <person name="Vezzi A."/>
            <person name="Legeai F."/>
            <person name="Hugueney P."/>
            <person name="Dasilva C."/>
            <person name="Horner D."/>
            <person name="Mica E."/>
            <person name="Jublot D."/>
            <person name="Poulain J."/>
            <person name="Bruyere C."/>
            <person name="Billault A."/>
            <person name="Segurens B."/>
            <person name="Gouyvenoux M."/>
            <person name="Ugarte E."/>
            <person name="Cattonaro F."/>
            <person name="Anthouard V."/>
            <person name="Vico V."/>
            <person name="Del Fabbro C."/>
            <person name="Alaux M."/>
            <person name="Di Gaspero G."/>
            <person name="Dumas V."/>
            <person name="Felice N."/>
            <person name="Paillard S."/>
            <person name="Juman I."/>
            <person name="Moroldo M."/>
            <person name="Scalabrin S."/>
            <person name="Canaguier A."/>
            <person name="Le Clainche I."/>
            <person name="Malacrida G."/>
            <person name="Durand E."/>
            <person name="Pesole G."/>
            <person name="Laucou V."/>
            <person name="Chatelet P."/>
            <person name="Merdinoglu D."/>
            <person name="Delledonne M."/>
            <person name="Pezzotti M."/>
            <person name="Lecharny A."/>
            <person name="Scarpelli C."/>
            <person name="Artiguenave F."/>
            <person name="Pe M.E."/>
            <person name="Valle G."/>
            <person name="Morgante M."/>
            <person name="Caboche M."/>
            <person name="Adam-Blondon A.-F."/>
            <person name="Weissenbach J."/>
            <person name="Quetier F."/>
            <person name="Wincker P."/>
        </authorList>
    </citation>
    <scope>NUCLEOTIDE SEQUENCE [LARGE SCALE GENOMIC DNA]</scope>
    <source>
        <strain evidence="9">cv. Pinot noir / PN40024</strain>
    </source>
</reference>
<evidence type="ECO:0000256" key="5">
    <source>
        <dbReference type="ARBA" id="ARBA00022771"/>
    </source>
</evidence>
<keyword evidence="5" id="KW-0863">Zinc-finger</keyword>
<dbReference type="EMBL" id="FN595773">
    <property type="protein sequence ID" value="CCB52357.1"/>
    <property type="molecule type" value="Genomic_DNA"/>
</dbReference>
<dbReference type="PANTHER" id="PTHR33059:SF84">
    <property type="entry name" value="FCS-LIKE ZINC FINGER 15"/>
    <property type="match status" value="1"/>
</dbReference>
<dbReference type="PaxDb" id="29760-VIT_03s0132g00140.t01"/>
<sequence length="99" mass="11268">MVGLSIVLETQKGINKKTQVINKITMMTKPTHFPSPPARWNSHSPLLPAATTFLDECFLCKQKLLLGKDIYMYKGDRAFCMWSWCKDGAQPWKCSCCLP</sequence>
<gene>
    <name evidence="8" type="ordered locus">VIT_03s0132g00140</name>
</gene>
<dbReference type="GO" id="GO:0008270">
    <property type="term" value="F:zinc ion binding"/>
    <property type="evidence" value="ECO:0007669"/>
    <property type="project" value="UniProtKB-KW"/>
</dbReference>
<keyword evidence="5" id="KW-0862">Zinc</keyword>
<keyword evidence="3" id="KW-0963">Cytoplasm</keyword>
<evidence type="ECO:0000313" key="8">
    <source>
        <dbReference type="EMBL" id="CCB52357.1"/>
    </source>
</evidence>
<accession>F6HJF8</accession>
<dbReference type="HOGENOM" id="CLU_2324969_0_0_1"/>
<keyword evidence="4" id="KW-0479">Metal-binding</keyword>
<comment type="similarity">
    <text evidence="2">Belongs to the FLZ family.</text>
</comment>
<dbReference type="FunCoup" id="F6HJF8">
    <property type="interactions" value="16"/>
</dbReference>
<protein>
    <recommendedName>
        <fullName evidence="7">FLZ-type domain-containing protein</fullName>
    </recommendedName>
</protein>
<evidence type="ECO:0000313" key="9">
    <source>
        <dbReference type="Proteomes" id="UP000009183"/>
    </source>
</evidence>
<dbReference type="PROSITE" id="PS51795">
    <property type="entry name" value="ZF_FLZ"/>
    <property type="match status" value="1"/>
</dbReference>
<dbReference type="AlphaFoldDB" id="F6HJF8"/>
<evidence type="ECO:0000256" key="1">
    <source>
        <dbReference type="ARBA" id="ARBA00004496"/>
    </source>
</evidence>
<dbReference type="Pfam" id="PF04570">
    <property type="entry name" value="zf-FLZ"/>
    <property type="match status" value="1"/>
</dbReference>
<dbReference type="InterPro" id="IPR007650">
    <property type="entry name" value="Zf-FLZ_dom"/>
</dbReference>